<sequence length="588" mass="62726">MAPRTKSHRTLSAASRTHSTTSLHKGEARLTGLTTIHKDKPAGNPRDALHKTKKHSSSSSALAAKRSASKTSVHKASTARLAQQQQMKQESEPDKKQGDDEGWVSSDEDDELDEDEILVLQTQRAQRNAREAEKLKAAAKAAEAEILAKQREDEDSEQAEDSDGKHSDMPALPVESPSSLPRGKPSLPAKQPPTEAKPQLPPAAPKQPQAQTTRQPLPSHHTETVRPHPEPSRLVPTLAPVIQHVPDHTKHTFPSKASPSPPAHLPSPRNGPRYSEPSTLVPQANGTHDKAPPHDHSSDHHHQRPDERPNTRRSHSHMIKPAVPTPGRSHTLAAPARPHPLIRAPSVLTKAIPALSPLKAPPYLSAHSAKAQISSSPPPGTPSTSSPPHTRQPSLSSSTHTLPTLQVSPTAALTTSVSSLPHSPHSSPTTSFKPIPERERTVSAVSSAAALHAIHNHNPHRKPHRSLGAVATSTFPPEPADTYNGGMYPGSGSSLAAPGGTSAVVGASGGMYGGKPGPVHSLLPAPYMATHMSVGRWYAPARDAVGRVVRGRPMEFTQAYHLSVNEPTRSVSRITLARISAGVIVIFH</sequence>
<dbReference type="EMBL" id="AFRT01003482">
    <property type="protein sequence ID" value="ELU36415.1"/>
    <property type="molecule type" value="Genomic_DNA"/>
</dbReference>
<feature type="compositionally biased region" description="Low complexity" evidence="1">
    <location>
        <begin position="57"/>
        <end position="71"/>
    </location>
</feature>
<evidence type="ECO:0000313" key="2">
    <source>
        <dbReference type="EMBL" id="ELU36415.1"/>
    </source>
</evidence>
<reference evidence="2 3" key="1">
    <citation type="journal article" date="2013" name="Nat. Commun.">
        <title>The evolution and pathogenic mechanisms of the rice sheath blight pathogen.</title>
        <authorList>
            <person name="Zheng A."/>
            <person name="Lin R."/>
            <person name="Xu L."/>
            <person name="Qin P."/>
            <person name="Tang C."/>
            <person name="Ai P."/>
            <person name="Zhang D."/>
            <person name="Liu Y."/>
            <person name="Sun Z."/>
            <person name="Feng H."/>
            <person name="Wang Y."/>
            <person name="Chen Y."/>
            <person name="Liang X."/>
            <person name="Fu R."/>
            <person name="Li Q."/>
            <person name="Zhang J."/>
            <person name="Yu X."/>
            <person name="Xie Z."/>
            <person name="Ding L."/>
            <person name="Guan P."/>
            <person name="Tang J."/>
            <person name="Liang Y."/>
            <person name="Wang S."/>
            <person name="Deng Q."/>
            <person name="Li S."/>
            <person name="Zhu J."/>
            <person name="Wang L."/>
            <person name="Liu H."/>
            <person name="Li P."/>
        </authorList>
    </citation>
    <scope>NUCLEOTIDE SEQUENCE [LARGE SCALE GENOMIC DNA]</scope>
    <source>
        <strain evidence="3">AG-1 IA</strain>
    </source>
</reference>
<keyword evidence="3" id="KW-1185">Reference proteome</keyword>
<feature type="compositionally biased region" description="Low complexity" evidence="1">
    <location>
        <begin position="382"/>
        <end position="405"/>
    </location>
</feature>
<feature type="compositionally biased region" description="Polar residues" evidence="1">
    <location>
        <begin position="276"/>
        <end position="286"/>
    </location>
</feature>
<feature type="compositionally biased region" description="Polar residues" evidence="1">
    <location>
        <begin position="10"/>
        <end position="23"/>
    </location>
</feature>
<feature type="region of interest" description="Disordered" evidence="1">
    <location>
        <begin position="1"/>
        <end position="334"/>
    </location>
</feature>
<name>L8WEN6_THACA</name>
<accession>L8WEN6</accession>
<proteinExistence type="predicted"/>
<dbReference type="STRING" id="983506.L8WEN6"/>
<dbReference type="OMA" id="YMATHMS"/>
<comment type="caution">
    <text evidence="2">The sequence shown here is derived from an EMBL/GenBank/DDBJ whole genome shotgun (WGS) entry which is preliminary data.</text>
</comment>
<feature type="compositionally biased region" description="Basic and acidic residues" evidence="1">
    <location>
        <begin position="287"/>
        <end position="310"/>
    </location>
</feature>
<feature type="compositionally biased region" description="Low complexity" evidence="1">
    <location>
        <begin position="413"/>
        <end position="431"/>
    </location>
</feature>
<evidence type="ECO:0000256" key="1">
    <source>
        <dbReference type="SAM" id="MobiDB-lite"/>
    </source>
</evidence>
<feature type="compositionally biased region" description="Basic and acidic residues" evidence="1">
    <location>
        <begin position="220"/>
        <end position="231"/>
    </location>
</feature>
<dbReference type="AlphaFoldDB" id="L8WEN6"/>
<feature type="compositionally biased region" description="Acidic residues" evidence="1">
    <location>
        <begin position="100"/>
        <end position="117"/>
    </location>
</feature>
<organism evidence="2 3">
    <name type="scientific">Thanatephorus cucumeris (strain AG1-IA)</name>
    <name type="common">Rice sheath blight fungus</name>
    <name type="synonym">Rhizoctonia solani</name>
    <dbReference type="NCBI Taxonomy" id="983506"/>
    <lineage>
        <taxon>Eukaryota</taxon>
        <taxon>Fungi</taxon>
        <taxon>Dikarya</taxon>
        <taxon>Basidiomycota</taxon>
        <taxon>Agaricomycotina</taxon>
        <taxon>Agaricomycetes</taxon>
        <taxon>Cantharellales</taxon>
        <taxon>Ceratobasidiaceae</taxon>
        <taxon>Rhizoctonia</taxon>
        <taxon>Rhizoctonia solani AG-1</taxon>
    </lineage>
</organism>
<feature type="region of interest" description="Disordered" evidence="1">
    <location>
        <begin position="366"/>
        <end position="443"/>
    </location>
</feature>
<dbReference type="HOGENOM" id="CLU_484969_0_0_1"/>
<protein>
    <submittedName>
        <fullName evidence="2">Uncharacterized protein</fullName>
    </submittedName>
</protein>
<dbReference type="Proteomes" id="UP000011668">
    <property type="component" value="Unassembled WGS sequence"/>
</dbReference>
<dbReference type="OrthoDB" id="3239536at2759"/>
<evidence type="ECO:0000313" key="3">
    <source>
        <dbReference type="Proteomes" id="UP000011668"/>
    </source>
</evidence>
<gene>
    <name evidence="2" type="ORF">AG1IA_09555</name>
</gene>
<feature type="compositionally biased region" description="Basic and acidic residues" evidence="1">
    <location>
        <begin position="128"/>
        <end position="152"/>
    </location>
</feature>
<feature type="compositionally biased region" description="Basic and acidic residues" evidence="1">
    <location>
        <begin position="89"/>
        <end position="99"/>
    </location>
</feature>